<dbReference type="EMBL" id="CP032412">
    <property type="protein sequence ID" value="AYB43167.1"/>
    <property type="molecule type" value="Genomic_DNA"/>
</dbReference>
<dbReference type="KEGG" id="plw:D5F53_07665"/>
<dbReference type="Proteomes" id="UP000266552">
    <property type="component" value="Chromosome"/>
</dbReference>
<dbReference type="Pfam" id="PF13349">
    <property type="entry name" value="DUF4097"/>
    <property type="match status" value="1"/>
</dbReference>
<keyword evidence="1" id="KW-0732">Signal</keyword>
<protein>
    <recommendedName>
        <fullName evidence="2">DUF4097 domain-containing protein</fullName>
    </recommendedName>
</protein>
<dbReference type="AlphaFoldDB" id="A0A385TL46"/>
<evidence type="ECO:0000256" key="1">
    <source>
        <dbReference type="SAM" id="SignalP"/>
    </source>
</evidence>
<sequence length="287" mass="30208">MKKMIAASLVLAAVGGLAIACQGIGKQTFNHEASFEASLIEEIEIHNESWDIELTHTDSPNITIACAGKRQANESDPVTISHDGNKIVITQEDQGGMGGFTFSKNGTVYISIPDHTVNAITLNNDAGDIKMKRVAVQSLVLINESGSQLIEGLSADKGELTTNDGELQLKDSSLNELTVTSSSGNSYITGVTSPVMAIRSKAGEVSIQEAAEGKLLRAETISGDIAVSYTKPPASIKLTANSSSSDISVNLDGFKEQQRSEKAVEGTIGNASHTLELSSRTGTITVK</sequence>
<reference evidence="3 4" key="1">
    <citation type="submission" date="2018-09" db="EMBL/GenBank/DDBJ databases">
        <title>Genome Sequence of Paenibacillus lautus Strain E7593-69, Azo Dye-Degrading Bacteria, Isolated from Commercial Tattoo Inks.</title>
        <authorList>
            <person name="Nho S.W."/>
            <person name="Kim S.-J."/>
            <person name="Kweon O."/>
            <person name="Cerniglia C.E."/>
        </authorList>
    </citation>
    <scope>NUCLEOTIDE SEQUENCE [LARGE SCALE GENOMIC DNA]</scope>
    <source>
        <strain evidence="3 4">E7593-69</strain>
    </source>
</reference>
<feature type="signal peptide" evidence="1">
    <location>
        <begin position="1"/>
        <end position="20"/>
    </location>
</feature>
<organism evidence="3 4">
    <name type="scientific">Paenibacillus lautus</name>
    <name type="common">Bacillus lautus</name>
    <dbReference type="NCBI Taxonomy" id="1401"/>
    <lineage>
        <taxon>Bacteria</taxon>
        <taxon>Bacillati</taxon>
        <taxon>Bacillota</taxon>
        <taxon>Bacilli</taxon>
        <taxon>Bacillales</taxon>
        <taxon>Paenibacillaceae</taxon>
        <taxon>Paenibacillus</taxon>
    </lineage>
</organism>
<keyword evidence="4" id="KW-1185">Reference proteome</keyword>
<evidence type="ECO:0000259" key="2">
    <source>
        <dbReference type="Pfam" id="PF13349"/>
    </source>
</evidence>
<evidence type="ECO:0000313" key="3">
    <source>
        <dbReference type="EMBL" id="AYB43167.1"/>
    </source>
</evidence>
<dbReference type="InterPro" id="IPR025164">
    <property type="entry name" value="Toastrack_DUF4097"/>
</dbReference>
<feature type="chain" id="PRO_5017408575" description="DUF4097 domain-containing protein" evidence="1">
    <location>
        <begin position="21"/>
        <end position="287"/>
    </location>
</feature>
<name>A0A385TL46_PAELA</name>
<proteinExistence type="predicted"/>
<accession>A0A385TL46</accession>
<evidence type="ECO:0000313" key="4">
    <source>
        <dbReference type="Proteomes" id="UP000266552"/>
    </source>
</evidence>
<feature type="domain" description="DUF4097" evidence="2">
    <location>
        <begin position="40"/>
        <end position="286"/>
    </location>
</feature>
<gene>
    <name evidence="3" type="ORF">D5F53_07665</name>
</gene>
<dbReference type="PROSITE" id="PS51257">
    <property type="entry name" value="PROKAR_LIPOPROTEIN"/>
    <property type="match status" value="1"/>
</dbReference>